<dbReference type="SUPFAM" id="SSF48208">
    <property type="entry name" value="Six-hairpin glycosidases"/>
    <property type="match status" value="1"/>
</dbReference>
<evidence type="ECO:0000256" key="10">
    <source>
        <dbReference type="SAM" id="Phobius"/>
    </source>
</evidence>
<keyword evidence="5 8" id="KW-0119">Carbohydrate metabolism</keyword>
<reference evidence="13" key="1">
    <citation type="journal article" date="2017" name="Nat. Commun.">
        <title>The asparagus genome sheds light on the origin and evolution of a young Y chromosome.</title>
        <authorList>
            <person name="Harkess A."/>
            <person name="Zhou J."/>
            <person name="Xu C."/>
            <person name="Bowers J.E."/>
            <person name="Van der Hulst R."/>
            <person name="Ayyampalayam S."/>
            <person name="Mercati F."/>
            <person name="Riccardi P."/>
            <person name="McKain M.R."/>
            <person name="Kakrana A."/>
            <person name="Tang H."/>
            <person name="Ray J."/>
            <person name="Groenendijk J."/>
            <person name="Arikit S."/>
            <person name="Mathioni S.M."/>
            <person name="Nakano M."/>
            <person name="Shan H."/>
            <person name="Telgmann-Rauber A."/>
            <person name="Kanno A."/>
            <person name="Yue Z."/>
            <person name="Chen H."/>
            <person name="Li W."/>
            <person name="Chen Y."/>
            <person name="Xu X."/>
            <person name="Zhang Y."/>
            <person name="Luo S."/>
            <person name="Chen H."/>
            <person name="Gao J."/>
            <person name="Mao Z."/>
            <person name="Pires J.C."/>
            <person name="Luo M."/>
            <person name="Kudrna D."/>
            <person name="Wing R.A."/>
            <person name="Meyers B.C."/>
            <person name="Yi K."/>
            <person name="Kong H."/>
            <person name="Lavrijsen P."/>
            <person name="Sunseri F."/>
            <person name="Falavigna A."/>
            <person name="Ye Y."/>
            <person name="Leebens-Mack J.H."/>
            <person name="Chen G."/>
        </authorList>
    </citation>
    <scope>NUCLEOTIDE SEQUENCE [LARGE SCALE GENOMIC DNA]</scope>
    <source>
        <strain evidence="13">cv. DH0086</strain>
    </source>
</reference>
<evidence type="ECO:0000256" key="8">
    <source>
        <dbReference type="PROSITE-ProRule" id="PRU10059"/>
    </source>
</evidence>
<accession>A0A5P1E846</accession>
<dbReference type="Gene3D" id="1.50.10.10">
    <property type="match status" value="1"/>
</dbReference>
<keyword evidence="3 8" id="KW-0378">Hydrolase</keyword>
<comment type="catalytic activity">
    <reaction evidence="1 9">
        <text>Endohydrolysis of (1-&gt;4)-beta-D-glucosidic linkages in cellulose, lichenin and cereal beta-D-glucans.</text>
        <dbReference type="EC" id="3.2.1.4"/>
    </reaction>
</comment>
<keyword evidence="10" id="KW-0472">Membrane</keyword>
<feature type="active site" evidence="8">
    <location>
        <position position="533"/>
    </location>
</feature>
<proteinExistence type="inferred from homology"/>
<dbReference type="GO" id="GO:0008810">
    <property type="term" value="F:cellulase activity"/>
    <property type="evidence" value="ECO:0007669"/>
    <property type="project" value="UniProtKB-EC"/>
</dbReference>
<feature type="transmembrane region" description="Helical" evidence="10">
    <location>
        <begin position="91"/>
        <end position="112"/>
    </location>
</feature>
<keyword evidence="10" id="KW-1133">Transmembrane helix</keyword>
<keyword evidence="10" id="KW-0812">Transmembrane</keyword>
<feature type="domain" description="Glycoside hydrolase family 9" evidence="11">
    <location>
        <begin position="128"/>
        <end position="603"/>
    </location>
</feature>
<dbReference type="InterPro" id="IPR018221">
    <property type="entry name" value="Glyco_hydro_9_His_AS"/>
</dbReference>
<dbReference type="AlphaFoldDB" id="A0A5P1E846"/>
<dbReference type="InterPro" id="IPR008928">
    <property type="entry name" value="6-hairpin_glycosidase_sf"/>
</dbReference>
<keyword evidence="7 8" id="KW-0624">Polysaccharide degradation</keyword>
<name>A0A5P1E846_ASPOF</name>
<comment type="similarity">
    <text evidence="2 8 9">Belongs to the glycosyl hydrolase 9 (cellulase E) family.</text>
</comment>
<dbReference type="EC" id="3.2.1.4" evidence="9"/>
<evidence type="ECO:0000256" key="7">
    <source>
        <dbReference type="ARBA" id="ARBA00023326"/>
    </source>
</evidence>
<evidence type="ECO:0000256" key="5">
    <source>
        <dbReference type="ARBA" id="ARBA00023277"/>
    </source>
</evidence>
<dbReference type="GO" id="GO:0030245">
    <property type="term" value="P:cellulose catabolic process"/>
    <property type="evidence" value="ECO:0007669"/>
    <property type="project" value="UniProtKB-KW"/>
</dbReference>
<dbReference type="InterPro" id="IPR012341">
    <property type="entry name" value="6hp_glycosidase-like_sf"/>
</dbReference>
<keyword evidence="6 8" id="KW-0326">Glycosidase</keyword>
<evidence type="ECO:0000313" key="13">
    <source>
        <dbReference type="Proteomes" id="UP000243459"/>
    </source>
</evidence>
<evidence type="ECO:0000256" key="2">
    <source>
        <dbReference type="ARBA" id="ARBA00007072"/>
    </source>
</evidence>
<evidence type="ECO:0000256" key="4">
    <source>
        <dbReference type="ARBA" id="ARBA00023001"/>
    </source>
</evidence>
<dbReference type="PANTHER" id="PTHR22298">
    <property type="entry name" value="ENDO-1,4-BETA-GLUCANASE"/>
    <property type="match status" value="1"/>
</dbReference>
<dbReference type="Gramene" id="ONK57655">
    <property type="protein sequence ID" value="ONK57655"/>
    <property type="gene ID" value="A4U43_C09F2720"/>
</dbReference>
<gene>
    <name evidence="12" type="ORF">A4U43_C09F2720</name>
</gene>
<dbReference type="Pfam" id="PF00759">
    <property type="entry name" value="Glyco_hydro_9"/>
    <property type="match status" value="1"/>
</dbReference>
<organism evidence="12 13">
    <name type="scientific">Asparagus officinalis</name>
    <name type="common">Garden asparagus</name>
    <dbReference type="NCBI Taxonomy" id="4686"/>
    <lineage>
        <taxon>Eukaryota</taxon>
        <taxon>Viridiplantae</taxon>
        <taxon>Streptophyta</taxon>
        <taxon>Embryophyta</taxon>
        <taxon>Tracheophyta</taxon>
        <taxon>Spermatophyta</taxon>
        <taxon>Magnoliopsida</taxon>
        <taxon>Liliopsida</taxon>
        <taxon>Asparagales</taxon>
        <taxon>Asparagaceae</taxon>
        <taxon>Asparagoideae</taxon>
        <taxon>Asparagus</taxon>
    </lineage>
</organism>
<dbReference type="Proteomes" id="UP000243459">
    <property type="component" value="Chromosome 9"/>
</dbReference>
<protein>
    <recommendedName>
        <fullName evidence="9">Endoglucanase</fullName>
        <ecNumber evidence="9">3.2.1.4</ecNumber>
    </recommendedName>
</protein>
<dbReference type="PROSITE" id="PS00592">
    <property type="entry name" value="GH9_2"/>
    <property type="match status" value="1"/>
</dbReference>
<evidence type="ECO:0000256" key="1">
    <source>
        <dbReference type="ARBA" id="ARBA00000966"/>
    </source>
</evidence>
<evidence type="ECO:0000313" key="12">
    <source>
        <dbReference type="EMBL" id="ONK57655.1"/>
    </source>
</evidence>
<evidence type="ECO:0000259" key="11">
    <source>
        <dbReference type="Pfam" id="PF00759"/>
    </source>
</evidence>
<evidence type="ECO:0000256" key="3">
    <source>
        <dbReference type="ARBA" id="ARBA00022801"/>
    </source>
</evidence>
<dbReference type="EMBL" id="CM007389">
    <property type="protein sequence ID" value="ONK57655.1"/>
    <property type="molecule type" value="Genomic_DNA"/>
</dbReference>
<keyword evidence="4 9" id="KW-0136">Cellulose degradation</keyword>
<keyword evidence="13" id="KW-1185">Reference proteome</keyword>
<dbReference type="OMA" id="VWGGTWL"/>
<evidence type="ECO:0000256" key="6">
    <source>
        <dbReference type="ARBA" id="ARBA00023295"/>
    </source>
</evidence>
<dbReference type="InterPro" id="IPR001701">
    <property type="entry name" value="Glyco_hydro_9"/>
</dbReference>
<evidence type="ECO:0000256" key="9">
    <source>
        <dbReference type="RuleBase" id="RU361166"/>
    </source>
</evidence>
<sequence>MNNNSSYASHKKTSQSPNSNYINMSEASSIFVHAIPETGRLLPSASRWNSIEVEFGSIFPSSKPHDDTISKYSKSYSFRLAIADRSRFKRFVFINIASVLLIIVAVLLFVFLHHKHHDRGPSSNLPLVLEHTLSFFDAQKSGILPRNNPVKFRGDSGLNDVDIKRNNASLVGGFYDSGSNIKFSFTTAYTVTLLSWSVAEYHEKYSAMGQLDHVKDIIKWGSDYLLKLFVPGDSEDEGLIYSQVGSTDTSTNPNNDITCWQRPEDMTYSRPISTCTTSASDLAGEITAALSAASLIFIENKAYSNRLVQTAQKLFNSAKNNKNQGTYSSNKECGDASRDFYKSTSFLDELAWGSTWLFFATGDFSHLQYATETFQLALNDTVSDNRVFDWNNKIAANAILLTRLRYLHDPGYPYEDTLKHCSEMIDAIMCSYLSPPKWMGWVKTVTPGGLILPSPFNISSSLQFASTASFLSKLYSDYLNILQVPARSCSANSFSPQALKNFADSQINYILGKNPMKMSYVVGFGDRYPKQVHHRAASIPWDGKHYNCSEGEKWRLSKDPNPNTLLGAMVAGPSYDDKFTDQRDQPKFTEPTIARNAGLVAALAALVDPSFLGMSKFNGGIDQDRIFAKIT</sequence>